<dbReference type="Gene3D" id="1.10.287.1080">
    <property type="entry name" value="MazG-like"/>
    <property type="match status" value="1"/>
</dbReference>
<evidence type="ECO:0000313" key="2">
    <source>
        <dbReference type="Proteomes" id="UP000067698"/>
    </source>
</evidence>
<organism evidence="1 2">
    <name type="scientific">Aerococcus urinaeequi</name>
    <dbReference type="NCBI Taxonomy" id="51665"/>
    <lineage>
        <taxon>Bacteria</taxon>
        <taxon>Bacillati</taxon>
        <taxon>Bacillota</taxon>
        <taxon>Bacilli</taxon>
        <taxon>Lactobacillales</taxon>
        <taxon>Aerococcaceae</taxon>
        <taxon>Aerococcus</taxon>
    </lineage>
</organism>
<dbReference type="RefSeq" id="WP_026465509.1">
    <property type="nucleotide sequence ID" value="NZ_CP014162.1"/>
</dbReference>
<sequence length="102" mass="12290">MEISELILRSNNIREKYHHLEIKNHSEKWTIEEDLLALSNDIGNLNRLVMTKMGRYYDETPYNLEQKLAENIWWLIELSTRLNIDIESELVTFLEQKEQLLD</sequence>
<reference evidence="1 2" key="1">
    <citation type="journal article" date="2016" name="Genome Announc.">
        <title>Complete Genome Sequences of Aerococcus christensenii CCUG 28831T, Aerococcus sanguinicola CCUG 43001T, Aerococcus urinae CCUG 36881T, Aerococcus urinaeequi CCUG 28094T, Aerococcus urinaehominis CCUG 42038 BT, and Aerococcus viridans CCUG 4311T.</title>
        <authorList>
            <person name="Carkaci D."/>
            <person name="Dargis R."/>
            <person name="Nielsen X.C."/>
            <person name="Skovgaard O."/>
            <person name="Fuursted K."/>
            <person name="Christensen J.J."/>
        </authorList>
    </citation>
    <scope>NUCLEOTIDE SEQUENCE [LARGE SCALE GENOMIC DNA]</scope>
    <source>
        <strain evidence="1 2">CCUG28094</strain>
    </source>
</reference>
<dbReference type="GeneID" id="92867227"/>
<keyword evidence="1" id="KW-0689">Ribosomal protein</keyword>
<accession>A0AAC8X194</accession>
<evidence type="ECO:0000313" key="1">
    <source>
        <dbReference type="EMBL" id="AMB97918.1"/>
    </source>
</evidence>
<dbReference type="GO" id="GO:0005840">
    <property type="term" value="C:ribosome"/>
    <property type="evidence" value="ECO:0007669"/>
    <property type="project" value="UniProtKB-KW"/>
</dbReference>
<dbReference type="AlphaFoldDB" id="A0AAC8X194"/>
<proteinExistence type="predicted"/>
<reference evidence="2" key="2">
    <citation type="submission" date="2016-01" db="EMBL/GenBank/DDBJ databases">
        <title>Six Aerococcus type strain genome sequencing and assembly using PacBio and Illumina Hiseq.</title>
        <authorList>
            <person name="Carkaci D."/>
            <person name="Dargis R."/>
            <person name="Nielsen X.C."/>
            <person name="Skovgaard O."/>
            <person name="Fuursted K."/>
            <person name="Christensen J.J."/>
        </authorList>
    </citation>
    <scope>NUCLEOTIDE SEQUENCE [LARGE SCALE GENOMIC DNA]</scope>
    <source>
        <strain evidence="2">CCUG28094</strain>
    </source>
</reference>
<keyword evidence="1" id="KW-0687">Ribonucleoprotein</keyword>
<dbReference type="Proteomes" id="UP000067698">
    <property type="component" value="Chromosome"/>
</dbReference>
<name>A0AAC8X194_9LACT</name>
<protein>
    <submittedName>
        <fullName evidence="1">30S ribosomal protein S15</fullName>
    </submittedName>
</protein>
<dbReference type="EMBL" id="CP014162">
    <property type="protein sequence ID" value="AMB97918.1"/>
    <property type="molecule type" value="Genomic_DNA"/>
</dbReference>
<gene>
    <name evidence="1" type="ORF">AWM74_06615</name>
</gene>